<feature type="domain" description="DML1/Misato tubulin" evidence="5">
    <location>
        <begin position="164"/>
        <end position="343"/>
    </location>
</feature>
<dbReference type="GO" id="GO:0007005">
    <property type="term" value="P:mitochondrion organization"/>
    <property type="evidence" value="ECO:0007669"/>
    <property type="project" value="InterPro"/>
</dbReference>
<proteinExistence type="inferred from homology"/>
<dbReference type="InterPro" id="IPR029209">
    <property type="entry name" value="DML1/Misato_tubulin"/>
</dbReference>
<evidence type="ECO:0008006" key="8">
    <source>
        <dbReference type="Google" id="ProtNLM"/>
    </source>
</evidence>
<dbReference type="PANTHER" id="PTHR13391">
    <property type="entry name" value="MITOCHONDRIAL DISTRIBUTION REGULATOR MISATO"/>
    <property type="match status" value="1"/>
</dbReference>
<dbReference type="EMBL" id="JACMSC010000016">
    <property type="protein sequence ID" value="KAG6483267.1"/>
    <property type="molecule type" value="Genomic_DNA"/>
</dbReference>
<evidence type="ECO:0000256" key="2">
    <source>
        <dbReference type="ARBA" id="ARBA00008507"/>
    </source>
</evidence>
<name>A0A8J5F5J8_ZINOF</name>
<reference evidence="6 7" key="1">
    <citation type="submission" date="2020-08" db="EMBL/GenBank/DDBJ databases">
        <title>Plant Genome Project.</title>
        <authorList>
            <person name="Zhang R.-G."/>
        </authorList>
    </citation>
    <scope>NUCLEOTIDE SEQUENCE [LARGE SCALE GENOMIC DNA]</scope>
    <source>
        <tissue evidence="6">Rhizome</tissue>
    </source>
</reference>
<dbReference type="SUPFAM" id="SSF52490">
    <property type="entry name" value="Tubulin nucleotide-binding domain-like"/>
    <property type="match status" value="1"/>
</dbReference>
<sequence>MVFVRQKLLTMRELVTIQVGTYANFIGSHFWNFQDELLGLAEEPNRDPLFKSSYLDMDVLYRTGETQKGIPTYCPRLLSVGFQGSLGSLNLSGFLYDHIQSPNPDVLTWTGNVARLVAAPHPKNLFLQSLYEEEHGKLDASEDDPASSLTKSIQDIARVECLENDVKFWTDFSKVQYHPQSLYELNNSWTDINKFDNYGIGKDVLSGGLLLEEMNERLRFFIEECDHIQGIQFVVDDFGGFSAAAVEILEDIADEYTNTPVLLYSVRDPCVYANAINQKSIARALHDAVSFSRLSSYCHLMIPVGLPSVRRAFSPLLLVEDHKPYHTSAVYASSMHSISIPFRMQMPGPATSSTFTSGAMDVGEIVHTLSGQSRQNMVTSLAIAMPPPSLIEENNQGTILRNLRSLTPELKEDHEDLLATESLVVQGAFYSDGHRATLSQVEDSLCAAYQREPSKPLFSRLSVALCPLPVPLPFPSIFGSKIGQHGELEYDAVQGVRPRGSLDVESIPMATRLRSSCAIVPFLEKRSGDLRKYGIARGAPGAGLLCDWGFEKDEVDDMGEHLVKLLTAFDPHSGTASDSD</sequence>
<evidence type="ECO:0000259" key="4">
    <source>
        <dbReference type="Pfam" id="PF10644"/>
    </source>
</evidence>
<comment type="caution">
    <text evidence="6">The sequence shown here is derived from an EMBL/GenBank/DDBJ whole genome shotgun (WGS) entry which is preliminary data.</text>
</comment>
<dbReference type="InterPro" id="IPR019605">
    <property type="entry name" value="Misato_II_tubulin-like"/>
</dbReference>
<evidence type="ECO:0000313" key="6">
    <source>
        <dbReference type="EMBL" id="KAG6483267.1"/>
    </source>
</evidence>
<keyword evidence="7" id="KW-1185">Reference proteome</keyword>
<evidence type="ECO:0000259" key="5">
    <source>
        <dbReference type="Pfam" id="PF14881"/>
    </source>
</evidence>
<gene>
    <name evidence="6" type="ORF">ZIOFF_059909</name>
</gene>
<evidence type="ECO:0000256" key="1">
    <source>
        <dbReference type="ARBA" id="ARBA00004173"/>
    </source>
</evidence>
<dbReference type="PANTHER" id="PTHR13391:SF0">
    <property type="entry name" value="PROTEIN MISATO HOMOLOG 1"/>
    <property type="match status" value="1"/>
</dbReference>
<evidence type="ECO:0000256" key="3">
    <source>
        <dbReference type="ARBA" id="ARBA00023128"/>
    </source>
</evidence>
<comment type="similarity">
    <text evidence="2">Belongs to the misato family.</text>
</comment>
<dbReference type="InterPro" id="IPR049942">
    <property type="entry name" value="DML1/Misato"/>
</dbReference>
<feature type="domain" description="Misato Segment II tubulin-like" evidence="4">
    <location>
        <begin position="12"/>
        <end position="131"/>
    </location>
</feature>
<evidence type="ECO:0000313" key="7">
    <source>
        <dbReference type="Proteomes" id="UP000734854"/>
    </source>
</evidence>
<dbReference type="InterPro" id="IPR036525">
    <property type="entry name" value="Tubulin/FtsZ_GTPase_sf"/>
</dbReference>
<dbReference type="Proteomes" id="UP000734854">
    <property type="component" value="Unassembled WGS sequence"/>
</dbReference>
<dbReference type="CDD" id="cd06060">
    <property type="entry name" value="misato"/>
    <property type="match status" value="1"/>
</dbReference>
<keyword evidence="3" id="KW-0496">Mitochondrion</keyword>
<accession>A0A8J5F5J8</accession>
<organism evidence="6 7">
    <name type="scientific">Zingiber officinale</name>
    <name type="common">Ginger</name>
    <name type="synonym">Amomum zingiber</name>
    <dbReference type="NCBI Taxonomy" id="94328"/>
    <lineage>
        <taxon>Eukaryota</taxon>
        <taxon>Viridiplantae</taxon>
        <taxon>Streptophyta</taxon>
        <taxon>Embryophyta</taxon>
        <taxon>Tracheophyta</taxon>
        <taxon>Spermatophyta</taxon>
        <taxon>Magnoliopsida</taxon>
        <taxon>Liliopsida</taxon>
        <taxon>Zingiberales</taxon>
        <taxon>Zingiberaceae</taxon>
        <taxon>Zingiber</taxon>
    </lineage>
</organism>
<comment type="subcellular location">
    <subcellularLocation>
        <location evidence="1">Mitochondrion</location>
    </subcellularLocation>
</comment>
<dbReference type="AlphaFoldDB" id="A0A8J5F5J8"/>
<protein>
    <recommendedName>
        <fullName evidence="8">Protein misato homolog 1</fullName>
    </recommendedName>
</protein>
<dbReference type="Pfam" id="PF14881">
    <property type="entry name" value="Tubulin_3"/>
    <property type="match status" value="1"/>
</dbReference>
<dbReference type="Gene3D" id="3.40.50.1440">
    <property type="entry name" value="Tubulin/FtsZ, GTPase domain"/>
    <property type="match status" value="1"/>
</dbReference>
<dbReference type="Pfam" id="PF10644">
    <property type="entry name" value="Misat_Tub_SegII"/>
    <property type="match status" value="1"/>
</dbReference>
<dbReference type="GO" id="GO:0005739">
    <property type="term" value="C:mitochondrion"/>
    <property type="evidence" value="ECO:0007669"/>
    <property type="project" value="UniProtKB-SubCell"/>
</dbReference>